<dbReference type="SUPFAM" id="SSF50129">
    <property type="entry name" value="GroES-like"/>
    <property type="match status" value="1"/>
</dbReference>
<dbReference type="GO" id="GO:0070402">
    <property type="term" value="F:NADPH binding"/>
    <property type="evidence" value="ECO:0007669"/>
    <property type="project" value="TreeGrafter"/>
</dbReference>
<proteinExistence type="predicted"/>
<sequence>MNQNSVEQMKYIEITQAGGPEVLQVTQGPRPEIKADEVLIEVYATGINRPDILQRQGLYPMPKGVTQIPGLEVSGVIAQVGEHVTQFNVGDKVCALTNGGGYAEYCAVPANQTLKIPKNLSFVEAAAIPETYFTVWANLFQIGQLKKNETVLIHGGASGIGSTAISLCHEMSIKNFSTVGSDDKVEKLASVSQVINYKTQDFEKEVLAQTDGQGVDVILDIIGAAYFNQNLRLLKRDGRLVIIGFMGGRKVDGFDIQELMLKRAVVTGSTMRARTNAEKAQITQELEQFVWPLIETDQCKPMIYKTFAFDEVAQAHQCLESSQHTGKVVLEIKSEFA</sequence>
<evidence type="ECO:0000256" key="1">
    <source>
        <dbReference type="ARBA" id="ARBA00022857"/>
    </source>
</evidence>
<name>A0A2N0WF06_9GAMM</name>
<evidence type="ECO:0000259" key="3">
    <source>
        <dbReference type="SMART" id="SM00829"/>
    </source>
</evidence>
<reference evidence="4 5" key="1">
    <citation type="submission" date="2017-12" db="EMBL/GenBank/DDBJ databases">
        <title>Draft Genome sequences of multiple microbial strains isolated from spacecraft associated surfaces.</title>
        <authorList>
            <person name="Seuylemezian A."/>
            <person name="Vaishampayan P."/>
            <person name="Venkateswaran K."/>
        </authorList>
    </citation>
    <scope>NUCLEOTIDE SEQUENCE [LARGE SCALE GENOMIC DNA]</scope>
    <source>
        <strain evidence="4 5">2P01AA</strain>
    </source>
</reference>
<protein>
    <submittedName>
        <fullName evidence="4">NAD(P)H-quinone oxidoreductase</fullName>
    </submittedName>
</protein>
<dbReference type="InterPro" id="IPR020843">
    <property type="entry name" value="ER"/>
</dbReference>
<gene>
    <name evidence="4" type="ORF">CW311_11735</name>
</gene>
<dbReference type="InterPro" id="IPR013154">
    <property type="entry name" value="ADH-like_N"/>
</dbReference>
<dbReference type="Gene3D" id="3.90.180.10">
    <property type="entry name" value="Medium-chain alcohol dehydrogenases, catalytic domain"/>
    <property type="match status" value="1"/>
</dbReference>
<feature type="domain" description="Enoyl reductase (ER)" evidence="3">
    <location>
        <begin position="18"/>
        <end position="330"/>
    </location>
</feature>
<dbReference type="InterPro" id="IPR011032">
    <property type="entry name" value="GroES-like_sf"/>
</dbReference>
<dbReference type="PANTHER" id="PTHR48106">
    <property type="entry name" value="QUINONE OXIDOREDUCTASE PIG3-RELATED"/>
    <property type="match status" value="1"/>
</dbReference>
<dbReference type="NCBIfam" id="TIGR02824">
    <property type="entry name" value="quinone_pig3"/>
    <property type="match status" value="1"/>
</dbReference>
<dbReference type="Pfam" id="PF13602">
    <property type="entry name" value="ADH_zinc_N_2"/>
    <property type="match status" value="1"/>
</dbReference>
<accession>A0A2N0WF06</accession>
<dbReference type="Pfam" id="PF08240">
    <property type="entry name" value="ADH_N"/>
    <property type="match status" value="1"/>
</dbReference>
<evidence type="ECO:0000313" key="4">
    <source>
        <dbReference type="EMBL" id="PKF33462.1"/>
    </source>
</evidence>
<dbReference type="Gene3D" id="3.40.50.720">
    <property type="entry name" value="NAD(P)-binding Rossmann-like Domain"/>
    <property type="match status" value="1"/>
</dbReference>
<dbReference type="PANTHER" id="PTHR48106:SF8">
    <property type="entry name" value="OS02G0805600 PROTEIN"/>
    <property type="match status" value="1"/>
</dbReference>
<evidence type="ECO:0000313" key="5">
    <source>
        <dbReference type="Proteomes" id="UP000233553"/>
    </source>
</evidence>
<dbReference type="CDD" id="cd05276">
    <property type="entry name" value="p53_inducible_oxidoreductase"/>
    <property type="match status" value="1"/>
</dbReference>
<dbReference type="AlphaFoldDB" id="A0A2N0WF06"/>
<dbReference type="EMBL" id="PISJ01000013">
    <property type="protein sequence ID" value="PKF33462.1"/>
    <property type="molecule type" value="Genomic_DNA"/>
</dbReference>
<organism evidence="4 5">
    <name type="scientific">Acinetobacter proteolyticus</name>
    <dbReference type="NCBI Taxonomy" id="1776741"/>
    <lineage>
        <taxon>Bacteria</taxon>
        <taxon>Pseudomonadati</taxon>
        <taxon>Pseudomonadota</taxon>
        <taxon>Gammaproteobacteria</taxon>
        <taxon>Moraxellales</taxon>
        <taxon>Moraxellaceae</taxon>
        <taxon>Acinetobacter</taxon>
    </lineage>
</organism>
<dbReference type="InterPro" id="IPR036291">
    <property type="entry name" value="NAD(P)-bd_dom_sf"/>
</dbReference>
<keyword evidence="2" id="KW-0560">Oxidoreductase</keyword>
<keyword evidence="1" id="KW-0521">NADP</keyword>
<dbReference type="RefSeq" id="WP_101236633.1">
    <property type="nucleotide sequence ID" value="NZ_PISJ01000013.1"/>
</dbReference>
<dbReference type="SUPFAM" id="SSF51735">
    <property type="entry name" value="NAD(P)-binding Rossmann-fold domains"/>
    <property type="match status" value="1"/>
</dbReference>
<dbReference type="InterPro" id="IPR014189">
    <property type="entry name" value="Quinone_OxRdtase_PIG3"/>
</dbReference>
<dbReference type="SMART" id="SM00829">
    <property type="entry name" value="PKS_ER"/>
    <property type="match status" value="1"/>
</dbReference>
<comment type="caution">
    <text evidence="4">The sequence shown here is derived from an EMBL/GenBank/DDBJ whole genome shotgun (WGS) entry which is preliminary data.</text>
</comment>
<dbReference type="Proteomes" id="UP000233553">
    <property type="component" value="Unassembled WGS sequence"/>
</dbReference>
<evidence type="ECO:0000256" key="2">
    <source>
        <dbReference type="ARBA" id="ARBA00023002"/>
    </source>
</evidence>
<dbReference type="GO" id="GO:0016651">
    <property type="term" value="F:oxidoreductase activity, acting on NAD(P)H"/>
    <property type="evidence" value="ECO:0007669"/>
    <property type="project" value="TreeGrafter"/>
</dbReference>